<protein>
    <submittedName>
        <fullName evidence="1">Uncharacterized protein</fullName>
    </submittedName>
</protein>
<dbReference type="RefSeq" id="WP_120514232.1">
    <property type="nucleotide sequence ID" value="NZ_QXZY01000001.1"/>
</dbReference>
<sequence>MKIELKSIHHSETLSEETNAFTAKVYIDGKFAAYARNDGRGEETNIQPKDHMDWDLIKQAEQYCKTLPPGTYEFGGEQHAYSMTLESVVDDLLEQHLSKKHQQKFDRKLAKAMESGIVFGTLEANSLSVIGFKMPIATLLTYPHGSDTIKQAIERNITGQFKEGEKILNTNIPEKILREAGLMENQYTHLKAPVLRQAKERGRKRKL</sequence>
<organism evidence="1 2">
    <name type="scientific">Chitinophaga barathri</name>
    <dbReference type="NCBI Taxonomy" id="1647451"/>
    <lineage>
        <taxon>Bacteria</taxon>
        <taxon>Pseudomonadati</taxon>
        <taxon>Bacteroidota</taxon>
        <taxon>Chitinophagia</taxon>
        <taxon>Chitinophagales</taxon>
        <taxon>Chitinophagaceae</taxon>
        <taxon>Chitinophaga</taxon>
    </lineage>
</organism>
<accession>A0A3N4MTT7</accession>
<keyword evidence="2" id="KW-1185">Reference proteome</keyword>
<dbReference type="EMBL" id="RMBX01000001">
    <property type="protein sequence ID" value="RPD42959.1"/>
    <property type="molecule type" value="Genomic_DNA"/>
</dbReference>
<gene>
    <name evidence="1" type="ORF">EG028_01315</name>
</gene>
<evidence type="ECO:0000313" key="1">
    <source>
        <dbReference type="EMBL" id="RPD42959.1"/>
    </source>
</evidence>
<dbReference type="Proteomes" id="UP000279089">
    <property type="component" value="Unassembled WGS sequence"/>
</dbReference>
<reference evidence="2" key="1">
    <citation type="submission" date="2018-11" db="EMBL/GenBank/DDBJ databases">
        <title>Chitinophaga lutea sp.nov., isolate from arsenic contaminated soil.</title>
        <authorList>
            <person name="Zong Y."/>
        </authorList>
    </citation>
    <scope>NUCLEOTIDE SEQUENCE [LARGE SCALE GENOMIC DNA]</scope>
    <source>
        <strain evidence="2">YLT18</strain>
    </source>
</reference>
<dbReference type="OrthoDB" id="7874815at2"/>
<proteinExistence type="predicted"/>
<dbReference type="AlphaFoldDB" id="A0A3N4MTT7"/>
<evidence type="ECO:0000313" key="2">
    <source>
        <dbReference type="Proteomes" id="UP000279089"/>
    </source>
</evidence>
<comment type="caution">
    <text evidence="1">The sequence shown here is derived from an EMBL/GenBank/DDBJ whole genome shotgun (WGS) entry which is preliminary data.</text>
</comment>
<name>A0A3N4MTT7_9BACT</name>